<dbReference type="InterPro" id="IPR050848">
    <property type="entry name" value="Homeobox_TF"/>
</dbReference>
<comment type="subcellular location">
    <subcellularLocation>
        <location evidence="1 5 6">Nucleus</location>
    </subcellularLocation>
</comment>
<evidence type="ECO:0000256" key="3">
    <source>
        <dbReference type="ARBA" id="ARBA00023155"/>
    </source>
</evidence>
<dbReference type="SUPFAM" id="SSF46689">
    <property type="entry name" value="Homeodomain-like"/>
    <property type="match status" value="1"/>
</dbReference>
<feature type="region of interest" description="Disordered" evidence="7">
    <location>
        <begin position="1"/>
        <end position="49"/>
    </location>
</feature>
<dbReference type="InterPro" id="IPR017970">
    <property type="entry name" value="Homeobox_CS"/>
</dbReference>
<dbReference type="InterPro" id="IPR020479">
    <property type="entry name" value="HD_metazoa"/>
</dbReference>
<dbReference type="InterPro" id="IPR001356">
    <property type="entry name" value="HD"/>
</dbReference>
<dbReference type="GO" id="GO:0003677">
    <property type="term" value="F:DNA binding"/>
    <property type="evidence" value="ECO:0007669"/>
    <property type="project" value="UniProtKB-UniRule"/>
</dbReference>
<dbReference type="PRINTS" id="PR00024">
    <property type="entry name" value="HOMEOBOX"/>
</dbReference>
<dbReference type="InterPro" id="IPR009057">
    <property type="entry name" value="Homeodomain-like_sf"/>
</dbReference>
<dbReference type="GO" id="GO:0005634">
    <property type="term" value="C:nucleus"/>
    <property type="evidence" value="ECO:0007669"/>
    <property type="project" value="UniProtKB-SubCell"/>
</dbReference>
<feature type="region of interest" description="Disordered" evidence="7">
    <location>
        <begin position="166"/>
        <end position="194"/>
    </location>
</feature>
<comment type="caution">
    <text evidence="9">The sequence shown here is derived from an EMBL/GenBank/DDBJ whole genome shotgun (WGS) entry which is preliminary data.</text>
</comment>
<dbReference type="PANTHER" id="PTHR24333:SF9">
    <property type="entry name" value="HOMEOBOX DOMAIN-CONTAINING PROTEIN"/>
    <property type="match status" value="1"/>
</dbReference>
<dbReference type="Pfam" id="PF00046">
    <property type="entry name" value="Homeodomain"/>
    <property type="match status" value="1"/>
</dbReference>
<evidence type="ECO:0000313" key="9">
    <source>
        <dbReference type="EMBL" id="KAJ3664670.1"/>
    </source>
</evidence>
<accession>A0AA38MND9</accession>
<dbReference type="CDD" id="cd00086">
    <property type="entry name" value="homeodomain"/>
    <property type="match status" value="1"/>
</dbReference>
<keyword evidence="2 5" id="KW-0238">DNA-binding</keyword>
<feature type="DNA-binding region" description="Homeobox" evidence="5">
    <location>
        <begin position="187"/>
        <end position="246"/>
    </location>
</feature>
<dbReference type="AlphaFoldDB" id="A0AA38MND9"/>
<proteinExistence type="predicted"/>
<evidence type="ECO:0000256" key="2">
    <source>
        <dbReference type="ARBA" id="ARBA00023125"/>
    </source>
</evidence>
<dbReference type="Proteomes" id="UP001168821">
    <property type="component" value="Unassembled WGS sequence"/>
</dbReference>
<evidence type="ECO:0000256" key="4">
    <source>
        <dbReference type="ARBA" id="ARBA00023242"/>
    </source>
</evidence>
<dbReference type="Gene3D" id="1.10.10.60">
    <property type="entry name" value="Homeodomain-like"/>
    <property type="match status" value="1"/>
</dbReference>
<feature type="compositionally biased region" description="Basic and acidic residues" evidence="7">
    <location>
        <begin position="1"/>
        <end position="18"/>
    </location>
</feature>
<dbReference type="SMART" id="SM00389">
    <property type="entry name" value="HOX"/>
    <property type="match status" value="1"/>
</dbReference>
<dbReference type="PROSITE" id="PS50071">
    <property type="entry name" value="HOMEOBOX_2"/>
    <property type="match status" value="1"/>
</dbReference>
<evidence type="ECO:0000256" key="1">
    <source>
        <dbReference type="ARBA" id="ARBA00004123"/>
    </source>
</evidence>
<name>A0AA38MND9_9CUCU</name>
<evidence type="ECO:0000256" key="7">
    <source>
        <dbReference type="SAM" id="MobiDB-lite"/>
    </source>
</evidence>
<protein>
    <recommendedName>
        <fullName evidence="8">Homeobox domain-containing protein</fullName>
    </recommendedName>
</protein>
<evidence type="ECO:0000256" key="5">
    <source>
        <dbReference type="PROSITE-ProRule" id="PRU00108"/>
    </source>
</evidence>
<gene>
    <name evidence="9" type="ORF">Zmor_000221</name>
</gene>
<feature type="domain" description="Homeobox" evidence="8">
    <location>
        <begin position="185"/>
        <end position="245"/>
    </location>
</feature>
<dbReference type="PROSITE" id="PS00027">
    <property type="entry name" value="HOMEOBOX_1"/>
    <property type="match status" value="1"/>
</dbReference>
<evidence type="ECO:0000256" key="6">
    <source>
        <dbReference type="RuleBase" id="RU000682"/>
    </source>
</evidence>
<evidence type="ECO:0000313" key="10">
    <source>
        <dbReference type="Proteomes" id="UP001168821"/>
    </source>
</evidence>
<keyword evidence="10" id="KW-1185">Reference proteome</keyword>
<dbReference type="GO" id="GO:0000981">
    <property type="term" value="F:DNA-binding transcription factor activity, RNA polymerase II-specific"/>
    <property type="evidence" value="ECO:0007669"/>
    <property type="project" value="InterPro"/>
</dbReference>
<sequence>MDDDNRYESDDDDGHFLDSDFSSEEDQSVDIVSTEQEERKAQRCDDDGGANKFSIDRILGLSRKCKDDKCDEGKVGKEVKFIKPTPLPAAPRAGIYQSVIDLQQYARPDPTPPDPGLLDFLSNAKVSSNQSSESSYLPYHLHPGTSSSSFIYTNWLSTTGDHKNSSHIFGLQAPKPSNRRSRKPGLDRKPRQAYSAKQLERLESEFKVDKYLSVSKRMELSKALNLTEVQIKTWFQNRRTKWKKQLTTRLKMAQRQGLFPPHYFAPATQQYSALFTPYYSSLGCVFGVPTIEDASGHVAGTDTARRTSTLSTT</sequence>
<keyword evidence="3 5" id="KW-0371">Homeobox</keyword>
<reference evidence="9" key="1">
    <citation type="journal article" date="2023" name="G3 (Bethesda)">
        <title>Whole genome assemblies of Zophobas morio and Tenebrio molitor.</title>
        <authorList>
            <person name="Kaur S."/>
            <person name="Stinson S.A."/>
            <person name="diCenzo G.C."/>
        </authorList>
    </citation>
    <scope>NUCLEOTIDE SEQUENCE</scope>
    <source>
        <strain evidence="9">QUZm001</strain>
    </source>
</reference>
<organism evidence="9 10">
    <name type="scientific">Zophobas morio</name>
    <dbReference type="NCBI Taxonomy" id="2755281"/>
    <lineage>
        <taxon>Eukaryota</taxon>
        <taxon>Metazoa</taxon>
        <taxon>Ecdysozoa</taxon>
        <taxon>Arthropoda</taxon>
        <taxon>Hexapoda</taxon>
        <taxon>Insecta</taxon>
        <taxon>Pterygota</taxon>
        <taxon>Neoptera</taxon>
        <taxon>Endopterygota</taxon>
        <taxon>Coleoptera</taxon>
        <taxon>Polyphaga</taxon>
        <taxon>Cucujiformia</taxon>
        <taxon>Tenebrionidae</taxon>
        <taxon>Zophobas</taxon>
    </lineage>
</organism>
<dbReference type="EMBL" id="JALNTZ010000001">
    <property type="protein sequence ID" value="KAJ3664670.1"/>
    <property type="molecule type" value="Genomic_DNA"/>
</dbReference>
<feature type="compositionally biased region" description="Basic and acidic residues" evidence="7">
    <location>
        <begin position="36"/>
        <end position="46"/>
    </location>
</feature>
<dbReference type="PANTHER" id="PTHR24333">
    <property type="entry name" value="HOMEO BOX HB9 LIKE A-RELATED"/>
    <property type="match status" value="1"/>
</dbReference>
<evidence type="ECO:0000259" key="8">
    <source>
        <dbReference type="PROSITE" id="PS50071"/>
    </source>
</evidence>
<keyword evidence="4 5" id="KW-0539">Nucleus</keyword>